<dbReference type="EMBL" id="KV898507">
    <property type="protein sequence ID" value="OON16169.1"/>
    <property type="molecule type" value="Genomic_DNA"/>
</dbReference>
<proteinExistence type="predicted"/>
<feature type="compositionally biased region" description="Polar residues" evidence="1">
    <location>
        <begin position="175"/>
        <end position="186"/>
    </location>
</feature>
<evidence type="ECO:0000313" key="3">
    <source>
        <dbReference type="Proteomes" id="UP000243686"/>
    </source>
</evidence>
<dbReference type="AlphaFoldDB" id="A0A1S8WNY4"/>
<feature type="non-terminal residue" evidence="2">
    <location>
        <position position="186"/>
    </location>
</feature>
<gene>
    <name evidence="2" type="ORF">X801_08021</name>
</gene>
<evidence type="ECO:0000256" key="1">
    <source>
        <dbReference type="SAM" id="MobiDB-lite"/>
    </source>
</evidence>
<keyword evidence="3" id="KW-1185">Reference proteome</keyword>
<feature type="compositionally biased region" description="Polar residues" evidence="1">
    <location>
        <begin position="119"/>
        <end position="157"/>
    </location>
</feature>
<reference evidence="2 3" key="1">
    <citation type="submission" date="2015-03" db="EMBL/GenBank/DDBJ databases">
        <title>Draft genome of the nematode, Opisthorchis viverrini.</title>
        <authorList>
            <person name="Mitreva M."/>
        </authorList>
    </citation>
    <scope>NUCLEOTIDE SEQUENCE [LARGE SCALE GENOMIC DNA]</scope>
    <source>
        <strain evidence="2">Khon Kaen</strain>
    </source>
</reference>
<evidence type="ECO:0000313" key="2">
    <source>
        <dbReference type="EMBL" id="OON16169.1"/>
    </source>
</evidence>
<organism evidence="2 3">
    <name type="scientific">Opisthorchis viverrini</name>
    <name type="common">Southeast Asian liver fluke</name>
    <dbReference type="NCBI Taxonomy" id="6198"/>
    <lineage>
        <taxon>Eukaryota</taxon>
        <taxon>Metazoa</taxon>
        <taxon>Spiralia</taxon>
        <taxon>Lophotrochozoa</taxon>
        <taxon>Platyhelminthes</taxon>
        <taxon>Trematoda</taxon>
        <taxon>Digenea</taxon>
        <taxon>Opisthorchiida</taxon>
        <taxon>Opisthorchiata</taxon>
        <taxon>Opisthorchiidae</taxon>
        <taxon>Opisthorchis</taxon>
    </lineage>
</organism>
<feature type="non-terminal residue" evidence="2">
    <location>
        <position position="1"/>
    </location>
</feature>
<sequence length="186" mass="21103">LSDAADKTLDLYSRVIELQRRFYSHSCSSKKFPSSPPHKPRRRTIGSPFILCMGQKQRRVVGAYGRNDARDCSSTCEELRSELSHLVDDVFSNEQRERSQPRTISIIRAPEMESHRRVSGSSITSTQERSWSPDSHASGSSIITNGGSFMRQSSRRSSGPRLVVDRRSQRRKQTAKIQQPESYGKT</sequence>
<dbReference type="Proteomes" id="UP000243686">
    <property type="component" value="Unassembled WGS sequence"/>
</dbReference>
<protein>
    <submittedName>
        <fullName evidence="2">Uncharacterized protein</fullName>
    </submittedName>
</protein>
<feature type="region of interest" description="Disordered" evidence="1">
    <location>
        <begin position="110"/>
        <end position="186"/>
    </location>
</feature>
<name>A0A1S8WNY4_OPIVI</name>
<accession>A0A1S8WNY4</accession>